<sequence>MAEILSGRTGHEGYETAEKEGVRKPFPFGTAGLRRAGASFCFFSPRYSSVTHRDFQRPGGEG</sequence>
<evidence type="ECO:0000313" key="2">
    <source>
        <dbReference type="Proteomes" id="UP000257014"/>
    </source>
</evidence>
<proteinExistence type="predicted"/>
<dbReference type="EMBL" id="QEWE01000013">
    <property type="protein sequence ID" value="REJ29767.1"/>
    <property type="molecule type" value="Genomic_DNA"/>
</dbReference>
<name>A0A3E0K6B9_9BACI</name>
<accession>A0A3E0K6B9</accession>
<dbReference type="AlphaFoldDB" id="A0A3E0K6B9"/>
<gene>
    <name evidence="1" type="ORF">C6P37_04790</name>
</gene>
<organism evidence="1 2">
    <name type="scientific">Caldibacillus debilis</name>
    <dbReference type="NCBI Taxonomy" id="301148"/>
    <lineage>
        <taxon>Bacteria</taxon>
        <taxon>Bacillati</taxon>
        <taxon>Bacillota</taxon>
        <taxon>Bacilli</taxon>
        <taxon>Bacillales</taxon>
        <taxon>Bacillaceae</taxon>
        <taxon>Caldibacillus</taxon>
    </lineage>
</organism>
<dbReference type="Proteomes" id="UP000257014">
    <property type="component" value="Unassembled WGS sequence"/>
</dbReference>
<comment type="caution">
    <text evidence="1">The sequence shown here is derived from an EMBL/GenBank/DDBJ whole genome shotgun (WGS) entry which is preliminary data.</text>
</comment>
<evidence type="ECO:0000313" key="1">
    <source>
        <dbReference type="EMBL" id="REJ29767.1"/>
    </source>
</evidence>
<reference evidence="1 2" key="1">
    <citation type="submission" date="2018-03" db="EMBL/GenBank/DDBJ databases">
        <authorList>
            <person name="Keele B.F."/>
        </authorList>
    </citation>
    <scope>NUCLEOTIDE SEQUENCE [LARGE SCALE GENOMIC DNA]</scope>
    <source>
        <strain evidence="1">ZCTH4_d</strain>
    </source>
</reference>
<protein>
    <submittedName>
        <fullName evidence="1">Uncharacterized protein</fullName>
    </submittedName>
</protein>